<dbReference type="EMBL" id="LWDF02001169">
    <property type="protein sequence ID" value="KAE8240048.1"/>
    <property type="molecule type" value="Genomic_DNA"/>
</dbReference>
<sequence>MADYEKEIDVKATRSEEIFLGPSLPASAHLEAVHDSTDCDIDAGIFQYNREFPRGSTWQAHLINLSTQFEPFLSEERLTVYDYERAQKEDLLGVRMFDDLRPTDAVIQSLPGFRNNFDVFSGSVLDNLDWTNVGVAGGSMLACLTESHIGELLRNSDIDLFIWGLEPPAMLLKLLHIKDTIVANVPNFSSKYVVERSAGALTFIPRIRDHGRKIQVVLRGYCNPAAVLASFDLDPACIFFDGDQVWLSLRAIRAFYTGYTTTSGAISSSFAARIIKYATRGYGVIVRPDENDPDTDELLLNMESTMRDKEILTLEHYLRFPWTGKNNYRALFLHVKNQVTTNWTHSFSALASLAALWTLAYKTGRIGELLDEVGAASHIYGLYEGSDAVMATLHPKEWLSALAKFSPSLRRRTWSLHDRVWKVNDPTMSGARLLLVVILPVGLRQYLQECGRFQSLTRLRDTDDVKDVDGVMMEICLWTVTGEKIWQPQDGTSSVAHQLLVTAAMVTAWTLWKVSAGAPWPKLHYNRAFHNAQVFSFNAALTRTGDFDDWIRD</sequence>
<name>A0A8T8SGJ0_9BASI</name>
<dbReference type="PANTHER" id="PTHR43558:SF6">
    <property type="entry name" value="REDUCTASE, PUTATIVE (AFU_ORTHOLOGUE AFUA_3G10540)-RELATED"/>
    <property type="match status" value="1"/>
</dbReference>
<dbReference type="AlphaFoldDB" id="A0A8T8SGJ0"/>
<keyword evidence="2" id="KW-1185">Reference proteome</keyword>
<accession>A0A8T8SGJ0</accession>
<dbReference type="InterPro" id="IPR053354">
    <property type="entry name" value="MGDG_epimerase"/>
</dbReference>
<evidence type="ECO:0000313" key="2">
    <source>
        <dbReference type="Proteomes" id="UP000077521"/>
    </source>
</evidence>
<evidence type="ECO:0000313" key="1">
    <source>
        <dbReference type="EMBL" id="KAE8240048.1"/>
    </source>
</evidence>
<organism evidence="1 2">
    <name type="scientific">Tilletia indica</name>
    <dbReference type="NCBI Taxonomy" id="43049"/>
    <lineage>
        <taxon>Eukaryota</taxon>
        <taxon>Fungi</taxon>
        <taxon>Dikarya</taxon>
        <taxon>Basidiomycota</taxon>
        <taxon>Ustilaginomycotina</taxon>
        <taxon>Exobasidiomycetes</taxon>
        <taxon>Tilletiales</taxon>
        <taxon>Tilletiaceae</taxon>
        <taxon>Tilletia</taxon>
    </lineage>
</organism>
<protein>
    <submittedName>
        <fullName evidence="1">Uncharacterized protein</fullName>
    </submittedName>
</protein>
<reference evidence="1" key="2">
    <citation type="journal article" date="2019" name="IMA Fungus">
        <title>Genome sequencing and comparison of five Tilletia species to identify candidate genes for the detection of regulated species infecting wheat.</title>
        <authorList>
            <person name="Nguyen H.D.T."/>
            <person name="Sultana T."/>
            <person name="Kesanakurti P."/>
            <person name="Hambleton S."/>
        </authorList>
    </citation>
    <scope>NUCLEOTIDE SEQUENCE</scope>
    <source>
        <strain evidence="1">DAOMC 236416</strain>
    </source>
</reference>
<reference evidence="1" key="1">
    <citation type="submission" date="2016-04" db="EMBL/GenBank/DDBJ databases">
        <authorList>
            <person name="Nguyen H.D."/>
            <person name="Samba Siva P."/>
            <person name="Cullis J."/>
            <person name="Levesque C.A."/>
            <person name="Hambleton S."/>
        </authorList>
    </citation>
    <scope>NUCLEOTIDE SEQUENCE</scope>
    <source>
        <strain evidence="1">DAOMC 236416</strain>
    </source>
</reference>
<dbReference type="PANTHER" id="PTHR43558">
    <property type="entry name" value="REDUCTASE, PUTATIVE (AFU_ORTHOLOGUE AFUA_3G10540)-RELATED"/>
    <property type="match status" value="1"/>
</dbReference>
<comment type="caution">
    <text evidence="1">The sequence shown here is derived from an EMBL/GenBank/DDBJ whole genome shotgun (WGS) entry which is preliminary data.</text>
</comment>
<gene>
    <name evidence="1" type="ORF">A4X13_0g7964</name>
</gene>
<dbReference type="Proteomes" id="UP000077521">
    <property type="component" value="Unassembled WGS sequence"/>
</dbReference>
<proteinExistence type="predicted"/>